<dbReference type="Gene3D" id="1.10.287.70">
    <property type="match status" value="2"/>
</dbReference>
<name>A0A8T2TRG1_CERRI</name>
<dbReference type="OrthoDB" id="415460at2759"/>
<dbReference type="SUPFAM" id="SSF81324">
    <property type="entry name" value="Voltage-gated potassium channels"/>
    <property type="match status" value="2"/>
</dbReference>
<keyword evidence="10" id="KW-0630">Potassium</keyword>
<dbReference type="GO" id="GO:0030322">
    <property type="term" value="P:stabilization of membrane potential"/>
    <property type="evidence" value="ECO:0007669"/>
    <property type="project" value="TreeGrafter"/>
</dbReference>
<evidence type="ECO:0000256" key="5">
    <source>
        <dbReference type="ARBA" id="ARBA00022692"/>
    </source>
</evidence>
<feature type="transmembrane region" description="Helical" evidence="16">
    <location>
        <begin position="358"/>
        <end position="379"/>
    </location>
</feature>
<organism evidence="18 19">
    <name type="scientific">Ceratopteris richardii</name>
    <name type="common">Triangle waterfern</name>
    <dbReference type="NCBI Taxonomy" id="49495"/>
    <lineage>
        <taxon>Eukaryota</taxon>
        <taxon>Viridiplantae</taxon>
        <taxon>Streptophyta</taxon>
        <taxon>Embryophyta</taxon>
        <taxon>Tracheophyta</taxon>
        <taxon>Polypodiopsida</taxon>
        <taxon>Polypodiidae</taxon>
        <taxon>Polypodiales</taxon>
        <taxon>Pteridineae</taxon>
        <taxon>Pteridaceae</taxon>
        <taxon>Parkerioideae</taxon>
        <taxon>Ceratopteris</taxon>
    </lineage>
</organism>
<dbReference type="GO" id="GO:0009705">
    <property type="term" value="C:plant-type vacuole membrane"/>
    <property type="evidence" value="ECO:0007669"/>
    <property type="project" value="TreeGrafter"/>
</dbReference>
<dbReference type="AlphaFoldDB" id="A0A8T2TRG1"/>
<gene>
    <name evidence="18" type="ORF">KP509_11G079800</name>
</gene>
<dbReference type="InterPro" id="IPR013099">
    <property type="entry name" value="K_chnl_dom"/>
</dbReference>
<evidence type="ECO:0000256" key="6">
    <source>
        <dbReference type="ARBA" id="ARBA00022723"/>
    </source>
</evidence>
<keyword evidence="5 16" id="KW-0812">Transmembrane</keyword>
<keyword evidence="7" id="KW-0677">Repeat</keyword>
<comment type="subcellular location">
    <subcellularLocation>
        <location evidence="1">Membrane</location>
        <topology evidence="1">Multi-pass membrane protein</topology>
    </subcellularLocation>
</comment>
<keyword evidence="4" id="KW-0813">Transport</keyword>
<evidence type="ECO:0000256" key="11">
    <source>
        <dbReference type="ARBA" id="ARBA00022989"/>
    </source>
</evidence>
<evidence type="ECO:0000256" key="10">
    <source>
        <dbReference type="ARBA" id="ARBA00022958"/>
    </source>
</evidence>
<comment type="similarity">
    <text evidence="2">Belongs to the two pore domain potassium channel (TC 1.A.1.7) family.</text>
</comment>
<dbReference type="InterPro" id="IPR011992">
    <property type="entry name" value="EF-hand-dom_pair"/>
</dbReference>
<dbReference type="OMA" id="HNDTANG"/>
<dbReference type="GO" id="GO:0005886">
    <property type="term" value="C:plasma membrane"/>
    <property type="evidence" value="ECO:0007669"/>
    <property type="project" value="TreeGrafter"/>
</dbReference>
<evidence type="ECO:0000256" key="13">
    <source>
        <dbReference type="ARBA" id="ARBA00023136"/>
    </source>
</evidence>
<dbReference type="Proteomes" id="UP000825935">
    <property type="component" value="Chromosome 11"/>
</dbReference>
<keyword evidence="11 16" id="KW-1133">Transmembrane helix</keyword>
<keyword evidence="8" id="KW-0633">Potassium transport</keyword>
<evidence type="ECO:0000256" key="4">
    <source>
        <dbReference type="ARBA" id="ARBA00022448"/>
    </source>
</evidence>
<keyword evidence="14" id="KW-0407">Ion channel</keyword>
<evidence type="ECO:0000256" key="2">
    <source>
        <dbReference type="ARBA" id="ARBA00010159"/>
    </source>
</evidence>
<evidence type="ECO:0000256" key="14">
    <source>
        <dbReference type="ARBA" id="ARBA00023303"/>
    </source>
</evidence>
<dbReference type="Pfam" id="PF07885">
    <property type="entry name" value="Ion_trans_2"/>
    <property type="match status" value="2"/>
</dbReference>
<feature type="transmembrane region" description="Helical" evidence="16">
    <location>
        <begin position="265"/>
        <end position="284"/>
    </location>
</feature>
<reference evidence="18" key="1">
    <citation type="submission" date="2021-08" db="EMBL/GenBank/DDBJ databases">
        <title>WGS assembly of Ceratopteris richardii.</title>
        <authorList>
            <person name="Marchant D.B."/>
            <person name="Chen G."/>
            <person name="Jenkins J."/>
            <person name="Shu S."/>
            <person name="Leebens-Mack J."/>
            <person name="Grimwood J."/>
            <person name="Schmutz J."/>
            <person name="Soltis P."/>
            <person name="Soltis D."/>
            <person name="Chen Z.-H."/>
        </authorList>
    </citation>
    <scope>NUCLEOTIDE SEQUENCE</scope>
    <source>
        <strain evidence="18">Whitten #5841</strain>
        <tissue evidence="18">Leaf</tissue>
    </source>
</reference>
<evidence type="ECO:0000313" key="19">
    <source>
        <dbReference type="Proteomes" id="UP000825935"/>
    </source>
</evidence>
<dbReference type="GO" id="GO:0015271">
    <property type="term" value="F:outward rectifier potassium channel activity"/>
    <property type="evidence" value="ECO:0007669"/>
    <property type="project" value="TreeGrafter"/>
</dbReference>
<keyword evidence="8" id="KW-0631">Potassium channel</keyword>
<comment type="subunit">
    <text evidence="3">Homodimer.</text>
</comment>
<evidence type="ECO:0000256" key="7">
    <source>
        <dbReference type="ARBA" id="ARBA00022737"/>
    </source>
</evidence>
<feature type="domain" description="Potassium channel" evidence="17">
    <location>
        <begin position="364"/>
        <end position="429"/>
    </location>
</feature>
<dbReference type="InterPro" id="IPR018247">
    <property type="entry name" value="EF_Hand_1_Ca_BS"/>
</dbReference>
<dbReference type="SUPFAM" id="SSF47473">
    <property type="entry name" value="EF-hand"/>
    <property type="match status" value="1"/>
</dbReference>
<evidence type="ECO:0000256" key="9">
    <source>
        <dbReference type="ARBA" id="ARBA00022837"/>
    </source>
</evidence>
<evidence type="ECO:0000256" key="16">
    <source>
        <dbReference type="SAM" id="Phobius"/>
    </source>
</evidence>
<evidence type="ECO:0000256" key="15">
    <source>
        <dbReference type="SAM" id="MobiDB-lite"/>
    </source>
</evidence>
<accession>A0A8T2TRG1</accession>
<dbReference type="PANTHER" id="PTHR11003:SF282">
    <property type="entry name" value="TWO-PORE POTASSIUM CHANNEL 3"/>
    <property type="match status" value="1"/>
</dbReference>
<feature type="region of interest" description="Disordered" evidence="15">
    <location>
        <begin position="173"/>
        <end position="204"/>
    </location>
</feature>
<keyword evidence="19" id="KW-1185">Reference proteome</keyword>
<feature type="transmembrane region" description="Helical" evidence="16">
    <location>
        <begin position="232"/>
        <end position="253"/>
    </location>
</feature>
<evidence type="ECO:0000313" key="18">
    <source>
        <dbReference type="EMBL" id="KAH7425967.1"/>
    </source>
</evidence>
<keyword evidence="12" id="KW-0406">Ion transport</keyword>
<evidence type="ECO:0000259" key="17">
    <source>
        <dbReference type="Pfam" id="PF07885"/>
    </source>
</evidence>
<keyword evidence="9" id="KW-0106">Calcium</keyword>
<dbReference type="FunFam" id="1.10.287.70:FF:000102">
    <property type="entry name" value="Two-pore potassium channel 3"/>
    <property type="match status" value="1"/>
</dbReference>
<dbReference type="EMBL" id="CM035416">
    <property type="protein sequence ID" value="KAH7425967.1"/>
    <property type="molecule type" value="Genomic_DNA"/>
</dbReference>
<keyword evidence="13 16" id="KW-0472">Membrane</keyword>
<proteinExistence type="inferred from homology"/>
<comment type="caution">
    <text evidence="18">The sequence shown here is derived from an EMBL/GenBank/DDBJ whole genome shotgun (WGS) entry which is preliminary data.</text>
</comment>
<keyword evidence="6" id="KW-0479">Metal-binding</keyword>
<evidence type="ECO:0000256" key="3">
    <source>
        <dbReference type="ARBA" id="ARBA00011738"/>
    </source>
</evidence>
<dbReference type="GO" id="GO:0022841">
    <property type="term" value="F:potassium ion leak channel activity"/>
    <property type="evidence" value="ECO:0007669"/>
    <property type="project" value="TreeGrafter"/>
</dbReference>
<protein>
    <recommendedName>
        <fullName evidence="17">Potassium channel domain-containing protein</fullName>
    </recommendedName>
</protein>
<dbReference type="Gene3D" id="1.10.238.10">
    <property type="entry name" value="EF-hand"/>
    <property type="match status" value="1"/>
</dbReference>
<feature type="transmembrane region" description="Helical" evidence="16">
    <location>
        <begin position="296"/>
        <end position="321"/>
    </location>
</feature>
<evidence type="ECO:0000256" key="12">
    <source>
        <dbReference type="ARBA" id="ARBA00023065"/>
    </source>
</evidence>
<dbReference type="PRINTS" id="PR01333">
    <property type="entry name" value="2POREKCHANEL"/>
</dbReference>
<sequence>MDEPLLGSLKRPSSLIIHNLSRIPESNETTDHIGIPRTPSSIKEKLIFGSPDLSPTSSVAHRQDSLLADDICYEAADAQVPYNDNTCVCGRSFNESGRETQANEFDDSFIDSRIIAPQRSQRRSWNDLTKVDLNVRSPSPSFRGLATSPMAAWLLSEKDAAIKQSDRDVENGAYTVNMPSEPAASKTDADDTSHRRKLHRAKTAPALTPQVAEKPVKSDTGIRLPSLPAMSVVSQACIGLLLYLTVGVIIYSLKGDEFSVSSTSTHYIIDAFYFCIVTMCTIGYGDITPITPATKLFACAFVLVGFGFIDILLSGMVNYVLDTQETVLLSALTAGHHETAKNYLVDVKKGRMRIRLKVSLAFGVVIMCLGLGTFVMHYVESLAWLDAFYLSCMSVTTVGYGDHAFKTMAGRAFASVWLLVSTLAVARSFIYLAEARIDKRHRLIAKLALEREMTMSDLVAADIDNDGCISKSDFVVYKLKQMGKILDKDISEICKQFSRLDTQNSGKISLSCFINLHQASATKK</sequence>
<dbReference type="PANTHER" id="PTHR11003">
    <property type="entry name" value="POTASSIUM CHANNEL, SUBFAMILY K"/>
    <property type="match status" value="1"/>
</dbReference>
<feature type="transmembrane region" description="Helical" evidence="16">
    <location>
        <begin position="412"/>
        <end position="433"/>
    </location>
</feature>
<dbReference type="PROSITE" id="PS00018">
    <property type="entry name" value="EF_HAND_1"/>
    <property type="match status" value="1"/>
</dbReference>
<feature type="domain" description="Potassium channel" evidence="17">
    <location>
        <begin position="240"/>
        <end position="320"/>
    </location>
</feature>
<evidence type="ECO:0000256" key="1">
    <source>
        <dbReference type="ARBA" id="ARBA00004141"/>
    </source>
</evidence>
<evidence type="ECO:0000256" key="8">
    <source>
        <dbReference type="ARBA" id="ARBA00022826"/>
    </source>
</evidence>
<dbReference type="GO" id="GO:0046872">
    <property type="term" value="F:metal ion binding"/>
    <property type="evidence" value="ECO:0007669"/>
    <property type="project" value="UniProtKB-KW"/>
</dbReference>
<dbReference type="InterPro" id="IPR003280">
    <property type="entry name" value="2pore_dom_K_chnl"/>
</dbReference>